<organism evidence="2 3">
    <name type="scientific">Bacteroides pyogenes</name>
    <dbReference type="NCBI Taxonomy" id="310300"/>
    <lineage>
        <taxon>Bacteria</taxon>
        <taxon>Pseudomonadati</taxon>
        <taxon>Bacteroidota</taxon>
        <taxon>Bacteroidia</taxon>
        <taxon>Bacteroidales</taxon>
        <taxon>Bacteroidaceae</taxon>
        <taxon>Bacteroides</taxon>
    </lineage>
</organism>
<dbReference type="EMBL" id="VKLW01000019">
    <property type="protein sequence ID" value="TYK33182.1"/>
    <property type="molecule type" value="Genomic_DNA"/>
</dbReference>
<dbReference type="Pfam" id="PF16324">
    <property type="entry name" value="DUF4960"/>
    <property type="match status" value="1"/>
</dbReference>
<evidence type="ECO:0000313" key="3">
    <source>
        <dbReference type="Proteomes" id="UP000324383"/>
    </source>
</evidence>
<comment type="caution">
    <text evidence="2">The sequence shown here is derived from an EMBL/GenBank/DDBJ whole genome shotgun (WGS) entry which is preliminary data.</text>
</comment>
<accession>A0A5D3F0C8</accession>
<sequence>MKLEYYMSSLLSLALLLSGCYDRDIDSMNAKVEPLANLEYRIDDDTLRVEWALPSQNDLSVKVSSSVETKIIPNNPTSYKYGVVKVGKEYKFTFNAFDKEGNMSTGRTIYFVREGSSSISNLTARQVDGTKKVALTWKLPDEKISKIEVRYDGNKIELPGSATTYFLENASEKVYTIGVVSFDEAGNSSETVYTTIRVGSTKIAFMGNAATYNEFLTSADDDEIAAGKWFFETYPTGTYLSFEDVKAGANLAQYRVVWWIRDAQSPRSQLPAIALEETVLSAMKKYYADGGNLLLNTHATNYLWTMGRMKANFNTEIEMGGGFDNGDTWHINVTIGKVHDESEHPMYRELPYTMIDGKKCIPLIGAGWKENHNNIWKDLCGFYGYSNGDENGYLKISDDNQIKILGTWDGINDYWMMANFEAYPNTEFKGTSIAIGIGAFEWSQNNGENTYQSNIEKITYNALEYLKTK</sequence>
<keyword evidence="3" id="KW-1185">Reference proteome</keyword>
<name>A0A5D3F0C8_9BACE</name>
<dbReference type="Proteomes" id="UP000324383">
    <property type="component" value="Unassembled WGS sequence"/>
</dbReference>
<dbReference type="AlphaFoldDB" id="A0A5D3F0C8"/>
<evidence type="ECO:0000313" key="2">
    <source>
        <dbReference type="EMBL" id="TYK33182.1"/>
    </source>
</evidence>
<reference evidence="2 3" key="1">
    <citation type="submission" date="2019-07" db="EMBL/GenBank/DDBJ databases">
        <title>Draft Genome Sequences of Bacteroides pyogenes Strains Isolated from the Uterus Holstein Dairy Cows with Metritis.</title>
        <authorList>
            <person name="Cunha F."/>
            <person name="Galvao K.N."/>
            <person name="Jeon S.J."/>
            <person name="Jeong K.C."/>
        </authorList>
    </citation>
    <scope>NUCLEOTIDE SEQUENCE [LARGE SCALE GENOMIC DNA]</scope>
    <source>
        <strain evidence="2 3">KG-31</strain>
    </source>
</reference>
<protein>
    <submittedName>
        <fullName evidence="2">DUF4960 domain-containing protein</fullName>
    </submittedName>
</protein>
<proteinExistence type="predicted"/>
<dbReference type="Gene3D" id="2.60.40.10">
    <property type="entry name" value="Immunoglobulins"/>
    <property type="match status" value="1"/>
</dbReference>
<feature type="domain" description="DUF4960" evidence="1">
    <location>
        <begin position="217"/>
        <end position="466"/>
    </location>
</feature>
<dbReference type="InterPro" id="IPR032526">
    <property type="entry name" value="DUF4960"/>
</dbReference>
<gene>
    <name evidence="2" type="ORF">FNJ60_09365</name>
</gene>
<dbReference type="PROSITE" id="PS51257">
    <property type="entry name" value="PROKAR_LIPOPROTEIN"/>
    <property type="match status" value="1"/>
</dbReference>
<evidence type="ECO:0000259" key="1">
    <source>
        <dbReference type="Pfam" id="PF16324"/>
    </source>
</evidence>
<dbReference type="InterPro" id="IPR013783">
    <property type="entry name" value="Ig-like_fold"/>
</dbReference>